<dbReference type="EMBL" id="KN880440">
    <property type="protein sequence ID" value="KIY72853.1"/>
    <property type="molecule type" value="Genomic_DNA"/>
</dbReference>
<reference evidence="7 8" key="1">
    <citation type="journal article" date="2015" name="Fungal Genet. Biol.">
        <title>Evolution of novel wood decay mechanisms in Agaricales revealed by the genome sequences of Fistulina hepatica and Cylindrobasidium torrendii.</title>
        <authorList>
            <person name="Floudas D."/>
            <person name="Held B.W."/>
            <person name="Riley R."/>
            <person name="Nagy L.G."/>
            <person name="Koehler G."/>
            <person name="Ransdell A.S."/>
            <person name="Younus H."/>
            <person name="Chow J."/>
            <person name="Chiniquy J."/>
            <person name="Lipzen A."/>
            <person name="Tritt A."/>
            <person name="Sun H."/>
            <person name="Haridas S."/>
            <person name="LaButti K."/>
            <person name="Ohm R.A."/>
            <person name="Kues U."/>
            <person name="Blanchette R.A."/>
            <person name="Grigoriev I.V."/>
            <person name="Minto R.E."/>
            <person name="Hibbett D.S."/>
        </authorList>
    </citation>
    <scope>NUCLEOTIDE SEQUENCE [LARGE SCALE GENOMIC DNA]</scope>
    <source>
        <strain evidence="7 8">FP15055 ss-10</strain>
    </source>
</reference>
<dbReference type="OrthoDB" id="870at2759"/>
<dbReference type="PRINTS" id="PR00314">
    <property type="entry name" value="CLATHRINADPT"/>
</dbReference>
<dbReference type="Proteomes" id="UP000054007">
    <property type="component" value="Unassembled WGS sequence"/>
</dbReference>
<feature type="domain" description="MHD" evidence="6">
    <location>
        <begin position="144"/>
        <end position="370"/>
    </location>
</feature>
<dbReference type="Pfam" id="PF00928">
    <property type="entry name" value="Adap_comp_sub"/>
    <property type="match status" value="1"/>
</dbReference>
<proteinExistence type="inferred from homology"/>
<dbReference type="InterPro" id="IPR036168">
    <property type="entry name" value="AP2_Mu_C_sf"/>
</dbReference>
<name>A0A0D7BQP1_9AGAR</name>
<keyword evidence="3 5" id="KW-0653">Protein transport</keyword>
<dbReference type="PROSITE" id="PS51072">
    <property type="entry name" value="MHD"/>
    <property type="match status" value="1"/>
</dbReference>
<dbReference type="SUPFAM" id="SSF64356">
    <property type="entry name" value="SNARE-like"/>
    <property type="match status" value="1"/>
</dbReference>
<accession>A0A0D7BQP1</accession>
<evidence type="ECO:0000256" key="3">
    <source>
        <dbReference type="ARBA" id="ARBA00022927"/>
    </source>
</evidence>
<dbReference type="InterPro" id="IPR018240">
    <property type="entry name" value="Clathrin_mu_CS"/>
</dbReference>
<dbReference type="InterPro" id="IPR011012">
    <property type="entry name" value="Longin-like_dom_sf"/>
</dbReference>
<dbReference type="InterPro" id="IPR028565">
    <property type="entry name" value="MHD"/>
</dbReference>
<evidence type="ECO:0000256" key="5">
    <source>
        <dbReference type="PIRNR" id="PIRNR005992"/>
    </source>
</evidence>
<organism evidence="7 8">
    <name type="scientific">Cylindrobasidium torrendii FP15055 ss-10</name>
    <dbReference type="NCBI Taxonomy" id="1314674"/>
    <lineage>
        <taxon>Eukaryota</taxon>
        <taxon>Fungi</taxon>
        <taxon>Dikarya</taxon>
        <taxon>Basidiomycota</taxon>
        <taxon>Agaricomycotina</taxon>
        <taxon>Agaricomycetes</taxon>
        <taxon>Agaricomycetidae</taxon>
        <taxon>Agaricales</taxon>
        <taxon>Marasmiineae</taxon>
        <taxon>Physalacriaceae</taxon>
        <taxon>Cylindrobasidium</taxon>
    </lineage>
</organism>
<dbReference type="PANTHER" id="PTHR10529">
    <property type="entry name" value="AP COMPLEX SUBUNIT MU"/>
    <property type="match status" value="1"/>
</dbReference>
<dbReference type="AlphaFoldDB" id="A0A0D7BQP1"/>
<dbReference type="PIRSF" id="PIRSF005992">
    <property type="entry name" value="Clathrin_mu"/>
    <property type="match status" value="1"/>
</dbReference>
<dbReference type="STRING" id="1314674.A0A0D7BQP1"/>
<evidence type="ECO:0000259" key="6">
    <source>
        <dbReference type="PROSITE" id="PS51072"/>
    </source>
</evidence>
<sequence length="370" mass="40542">MPLDGLFILDASRRPILQSTTALLYDQVSVPYNDIHLVCGISPPTDPLLGIAFLNAFIDILKTYFGEGVNAIALQDHFDTVYQLIAESLDAGHPLTTSPNALRESITPPSLLNSLLGSNLTAANAPKPFSSPIPWRRAGVRHTNNEIYFDIVENLKCLVSRNGTTLSSIVIGRIDVDSRLSGVPDCLLMFGNPAVIAQPAFHPCIRLARWASQKSLSFVPPDGKFVLADYETTQAPPVPITLKVDANSGQLSLTLTSRMTTHSMEKVLVEIPFGGPVNGLRGSGSPWTWDAKSSVLRFEIAQLSPSARYNLKAEWNPDSSPSLTHVVLIRFSIPSHTYSSLRVSKFTVSEEYTPFKGVRGRSQGSVEWRW</sequence>
<dbReference type="InterPro" id="IPR001392">
    <property type="entry name" value="Clathrin_mu"/>
</dbReference>
<comment type="subcellular location">
    <subcellularLocation>
        <location evidence="1">Endomembrane system</location>
    </subcellularLocation>
</comment>
<dbReference type="SUPFAM" id="SSF49447">
    <property type="entry name" value="Second domain of Mu2 adaptin subunit (ap50) of ap2 adaptor"/>
    <property type="match status" value="1"/>
</dbReference>
<dbReference type="InterPro" id="IPR050431">
    <property type="entry name" value="Adaptor_comp_med_subunit"/>
</dbReference>
<evidence type="ECO:0000256" key="4">
    <source>
        <dbReference type="ARBA" id="ARBA00023136"/>
    </source>
</evidence>
<dbReference type="GO" id="GO:0030131">
    <property type="term" value="C:clathrin adaptor complex"/>
    <property type="evidence" value="ECO:0007669"/>
    <property type="project" value="UniProtKB-UniRule"/>
</dbReference>
<gene>
    <name evidence="7" type="ORF">CYLTODRAFT_434611</name>
</gene>
<dbReference type="GO" id="GO:0006886">
    <property type="term" value="P:intracellular protein transport"/>
    <property type="evidence" value="ECO:0007669"/>
    <property type="project" value="UniProtKB-UniRule"/>
</dbReference>
<keyword evidence="4" id="KW-0472">Membrane</keyword>
<dbReference type="Gene3D" id="3.30.450.60">
    <property type="match status" value="1"/>
</dbReference>
<dbReference type="CDD" id="cd09252">
    <property type="entry name" value="AP-3_Mu3_Cterm"/>
    <property type="match status" value="1"/>
</dbReference>
<keyword evidence="2 5" id="KW-0813">Transport</keyword>
<dbReference type="GO" id="GO:0016192">
    <property type="term" value="P:vesicle-mediated transport"/>
    <property type="evidence" value="ECO:0007669"/>
    <property type="project" value="InterPro"/>
</dbReference>
<evidence type="ECO:0000256" key="1">
    <source>
        <dbReference type="ARBA" id="ARBA00004308"/>
    </source>
</evidence>
<comment type="similarity">
    <text evidence="5">Belongs to the adaptor complexes medium subunit family.</text>
</comment>
<protein>
    <submittedName>
        <fullName evidence="7">Clathrin adaptor, mu subunit</fullName>
    </submittedName>
</protein>
<evidence type="ECO:0000256" key="2">
    <source>
        <dbReference type="ARBA" id="ARBA00022448"/>
    </source>
</evidence>
<evidence type="ECO:0000313" key="7">
    <source>
        <dbReference type="EMBL" id="KIY72853.1"/>
    </source>
</evidence>
<keyword evidence="8" id="KW-1185">Reference proteome</keyword>
<dbReference type="GO" id="GO:0012505">
    <property type="term" value="C:endomembrane system"/>
    <property type="evidence" value="ECO:0007669"/>
    <property type="project" value="UniProtKB-SubCell"/>
</dbReference>
<dbReference type="PROSITE" id="PS00990">
    <property type="entry name" value="CLAT_ADAPTOR_M_1"/>
    <property type="match status" value="1"/>
</dbReference>
<dbReference type="Gene3D" id="2.60.40.1170">
    <property type="entry name" value="Mu homology domain, subdomain B"/>
    <property type="match status" value="2"/>
</dbReference>
<evidence type="ECO:0000313" key="8">
    <source>
        <dbReference type="Proteomes" id="UP000054007"/>
    </source>
</evidence>